<keyword evidence="1" id="KW-0812">Transmembrane</keyword>
<keyword evidence="3" id="KW-1185">Reference proteome</keyword>
<evidence type="ECO:0000256" key="1">
    <source>
        <dbReference type="SAM" id="Phobius"/>
    </source>
</evidence>
<dbReference type="Proteomes" id="UP000324705">
    <property type="component" value="Chromosome 2A"/>
</dbReference>
<dbReference type="AlphaFoldDB" id="A0A9R1NVG6"/>
<reference evidence="2 3" key="1">
    <citation type="submission" date="2017-09" db="EMBL/GenBank/DDBJ databases">
        <authorList>
            <consortium name="International Durum Wheat Genome Sequencing Consortium (IDWGSC)"/>
            <person name="Milanesi L."/>
        </authorList>
    </citation>
    <scope>NUCLEOTIDE SEQUENCE [LARGE SCALE GENOMIC DNA]</scope>
    <source>
        <strain evidence="3">cv. Svevo</strain>
    </source>
</reference>
<dbReference type="Gramene" id="TRITD2Av1G173740.3">
    <property type="protein sequence ID" value="TRITD2Av1G173740.3"/>
    <property type="gene ID" value="TRITD2Av1G173740"/>
</dbReference>
<evidence type="ECO:0000313" key="2">
    <source>
        <dbReference type="EMBL" id="VAH31912.1"/>
    </source>
</evidence>
<organism evidence="2 3">
    <name type="scientific">Triticum turgidum subsp. durum</name>
    <name type="common">Durum wheat</name>
    <name type="synonym">Triticum durum</name>
    <dbReference type="NCBI Taxonomy" id="4567"/>
    <lineage>
        <taxon>Eukaryota</taxon>
        <taxon>Viridiplantae</taxon>
        <taxon>Streptophyta</taxon>
        <taxon>Embryophyta</taxon>
        <taxon>Tracheophyta</taxon>
        <taxon>Spermatophyta</taxon>
        <taxon>Magnoliopsida</taxon>
        <taxon>Liliopsida</taxon>
        <taxon>Poales</taxon>
        <taxon>Poaceae</taxon>
        <taxon>BOP clade</taxon>
        <taxon>Pooideae</taxon>
        <taxon>Triticodae</taxon>
        <taxon>Triticeae</taxon>
        <taxon>Triticinae</taxon>
        <taxon>Triticum</taxon>
    </lineage>
</organism>
<sequence>MPSSQTNRGIRHQYQACITWTCLLFFCIVLLLGINHGIAMHVCGCTKEKVPITSLCSSRQKQCYASHPSSHLTVEITCRGRPLLPFMTLQHVRDSIWCQRDAVSTSVAPDTSTANHIMVLQYGRRP</sequence>
<gene>
    <name evidence="2" type="ORF">TRITD_2Av1G173740</name>
</gene>
<feature type="transmembrane region" description="Helical" evidence="1">
    <location>
        <begin position="12"/>
        <end position="32"/>
    </location>
</feature>
<protein>
    <submittedName>
        <fullName evidence="2">Uncharacterized protein</fullName>
    </submittedName>
</protein>
<dbReference type="InterPro" id="IPR044171">
    <property type="entry name" value="LAX2-like"/>
</dbReference>
<dbReference type="PANTHER" id="PTHR47290">
    <property type="entry name" value="RING FINGER PROTEIN"/>
    <property type="match status" value="1"/>
</dbReference>
<accession>A0A9R1NVG6</accession>
<keyword evidence="1" id="KW-1133">Transmembrane helix</keyword>
<dbReference type="PANTHER" id="PTHR47290:SF4">
    <property type="entry name" value="RING FINGER PROTEIN"/>
    <property type="match status" value="1"/>
</dbReference>
<evidence type="ECO:0000313" key="3">
    <source>
        <dbReference type="Proteomes" id="UP000324705"/>
    </source>
</evidence>
<keyword evidence="1" id="KW-0472">Membrane</keyword>
<name>A0A9R1NVG6_TRITD</name>
<dbReference type="EMBL" id="LT934113">
    <property type="protein sequence ID" value="VAH31912.1"/>
    <property type="molecule type" value="Genomic_DNA"/>
</dbReference>
<proteinExistence type="predicted"/>